<accession>A0A8S9QW94</accession>
<comment type="caution">
    <text evidence="1">The sequence shown here is derived from an EMBL/GenBank/DDBJ whole genome shotgun (WGS) entry which is preliminary data.</text>
</comment>
<proteinExistence type="predicted"/>
<evidence type="ECO:0000313" key="1">
    <source>
        <dbReference type="EMBL" id="KAF3558082.1"/>
    </source>
</evidence>
<dbReference type="EMBL" id="QGKX02000996">
    <property type="protein sequence ID" value="KAF3558082.1"/>
    <property type="molecule type" value="Genomic_DNA"/>
</dbReference>
<name>A0A8S9QW94_BRACR</name>
<dbReference type="Proteomes" id="UP000712600">
    <property type="component" value="Unassembled WGS sequence"/>
</dbReference>
<evidence type="ECO:0000313" key="2">
    <source>
        <dbReference type="Proteomes" id="UP000712600"/>
    </source>
</evidence>
<protein>
    <submittedName>
        <fullName evidence="1">Uncharacterized protein</fullName>
    </submittedName>
</protein>
<reference evidence="1" key="1">
    <citation type="submission" date="2019-12" db="EMBL/GenBank/DDBJ databases">
        <title>Genome sequencing and annotation of Brassica cretica.</title>
        <authorList>
            <person name="Studholme D.J."/>
            <person name="Sarris P."/>
        </authorList>
    </citation>
    <scope>NUCLEOTIDE SEQUENCE</scope>
    <source>
        <strain evidence="1">PFS-109/04</strain>
        <tissue evidence="1">Leaf</tissue>
    </source>
</reference>
<sequence length="89" mass="10097">MSDALLDFYHSDFTKARIIKLYEDLGHISALLDHPVDCLDRPAYIQLLTATEQLGRMNLDISRSVTLTRSDLKSLFDCLSTFSVNFVIS</sequence>
<gene>
    <name evidence="1" type="ORF">F2Q69_00012757</name>
</gene>
<organism evidence="1 2">
    <name type="scientific">Brassica cretica</name>
    <name type="common">Mustard</name>
    <dbReference type="NCBI Taxonomy" id="69181"/>
    <lineage>
        <taxon>Eukaryota</taxon>
        <taxon>Viridiplantae</taxon>
        <taxon>Streptophyta</taxon>
        <taxon>Embryophyta</taxon>
        <taxon>Tracheophyta</taxon>
        <taxon>Spermatophyta</taxon>
        <taxon>Magnoliopsida</taxon>
        <taxon>eudicotyledons</taxon>
        <taxon>Gunneridae</taxon>
        <taxon>Pentapetalae</taxon>
        <taxon>rosids</taxon>
        <taxon>malvids</taxon>
        <taxon>Brassicales</taxon>
        <taxon>Brassicaceae</taxon>
        <taxon>Brassiceae</taxon>
        <taxon>Brassica</taxon>
    </lineage>
</organism>
<dbReference type="AlphaFoldDB" id="A0A8S9QW94"/>